<keyword evidence="5" id="KW-1185">Reference proteome</keyword>
<accession>A0ABS6X702</accession>
<dbReference type="Gene3D" id="3.40.630.30">
    <property type="match status" value="1"/>
</dbReference>
<dbReference type="EMBL" id="JAHWXQ010000001">
    <property type="protein sequence ID" value="MBW3363662.1"/>
    <property type="molecule type" value="Genomic_DNA"/>
</dbReference>
<dbReference type="PANTHER" id="PTHR43877">
    <property type="entry name" value="AMINOALKYLPHOSPHONATE N-ACETYLTRANSFERASE-RELATED-RELATED"/>
    <property type="match status" value="1"/>
</dbReference>
<evidence type="ECO:0000313" key="4">
    <source>
        <dbReference type="EMBL" id="MBW3363662.1"/>
    </source>
</evidence>
<dbReference type="PROSITE" id="PS51186">
    <property type="entry name" value="GNAT"/>
    <property type="match status" value="1"/>
</dbReference>
<evidence type="ECO:0000256" key="1">
    <source>
        <dbReference type="ARBA" id="ARBA00022679"/>
    </source>
</evidence>
<dbReference type="RefSeq" id="WP_199108265.1">
    <property type="nucleotide sequence ID" value="NZ_JAHWXQ010000001.1"/>
</dbReference>
<keyword evidence="2" id="KW-0012">Acyltransferase</keyword>
<evidence type="ECO:0000313" key="5">
    <source>
        <dbReference type="Proteomes" id="UP000774935"/>
    </source>
</evidence>
<keyword evidence="1" id="KW-0808">Transferase</keyword>
<dbReference type="InterPro" id="IPR050832">
    <property type="entry name" value="Bact_Acetyltransf"/>
</dbReference>
<sequence length="165" mass="19247">MSNYSIRTATTSDIPTLESLAQATWEPTYKPILSKEQIDYMFDLIYNKEALEQQMDEGQTFLLLFGDDKPLGFASYSLRDAGEQLYKLNKIYLLPECHGKGLGRKLITYVEDETRKLGAKQIDLNVNRYNKAKLFYESCGYYVHHEEDLAIGPYWMNDYVMRKQL</sequence>
<dbReference type="Proteomes" id="UP000774935">
    <property type="component" value="Unassembled WGS sequence"/>
</dbReference>
<evidence type="ECO:0000256" key="2">
    <source>
        <dbReference type="ARBA" id="ARBA00023315"/>
    </source>
</evidence>
<organism evidence="4 5">
    <name type="scientific">Pontibacter populi</name>
    <dbReference type="NCBI Taxonomy" id="890055"/>
    <lineage>
        <taxon>Bacteria</taxon>
        <taxon>Pseudomonadati</taxon>
        <taxon>Bacteroidota</taxon>
        <taxon>Cytophagia</taxon>
        <taxon>Cytophagales</taxon>
        <taxon>Hymenobacteraceae</taxon>
        <taxon>Pontibacter</taxon>
    </lineage>
</organism>
<name>A0ABS6X702_9BACT</name>
<dbReference type="CDD" id="cd04301">
    <property type="entry name" value="NAT_SF"/>
    <property type="match status" value="1"/>
</dbReference>
<feature type="domain" description="N-acetyltransferase" evidence="3">
    <location>
        <begin position="4"/>
        <end position="165"/>
    </location>
</feature>
<proteinExistence type="predicted"/>
<comment type="caution">
    <text evidence="4">The sequence shown here is derived from an EMBL/GenBank/DDBJ whole genome shotgun (WGS) entry which is preliminary data.</text>
</comment>
<evidence type="ECO:0000259" key="3">
    <source>
        <dbReference type="PROSITE" id="PS51186"/>
    </source>
</evidence>
<dbReference type="Pfam" id="PF13673">
    <property type="entry name" value="Acetyltransf_10"/>
    <property type="match status" value="1"/>
</dbReference>
<protein>
    <submittedName>
        <fullName evidence="4">GNAT family N-acetyltransferase</fullName>
    </submittedName>
</protein>
<reference evidence="4 5" key="1">
    <citation type="submission" date="2021-07" db="EMBL/GenBank/DDBJ databases">
        <authorList>
            <person name="Kim M.K."/>
        </authorList>
    </citation>
    <scope>NUCLEOTIDE SEQUENCE [LARGE SCALE GENOMIC DNA]</scope>
    <source>
        <strain evidence="4 5">HLY7-15</strain>
    </source>
</reference>
<gene>
    <name evidence="4" type="ORF">KYK27_01310</name>
</gene>
<dbReference type="InterPro" id="IPR000182">
    <property type="entry name" value="GNAT_dom"/>
</dbReference>
<dbReference type="InterPro" id="IPR016181">
    <property type="entry name" value="Acyl_CoA_acyltransferase"/>
</dbReference>
<dbReference type="SUPFAM" id="SSF55729">
    <property type="entry name" value="Acyl-CoA N-acyltransferases (Nat)"/>
    <property type="match status" value="1"/>
</dbReference>